<name>A0A8X6NS15_NEPPI</name>
<dbReference type="CDD" id="cd00303">
    <property type="entry name" value="retropepsin_like"/>
    <property type="match status" value="1"/>
</dbReference>
<gene>
    <name evidence="2" type="primary">TY3B-G_559</name>
    <name evidence="2" type="ORF">NPIL_696731</name>
</gene>
<keyword evidence="3" id="KW-1185">Reference proteome</keyword>
<dbReference type="Pfam" id="PF08284">
    <property type="entry name" value="RVP_2"/>
    <property type="match status" value="1"/>
</dbReference>
<protein>
    <submittedName>
        <fullName evidence="2">Transposon Ty3-G Gag-Pol polyprotein</fullName>
    </submittedName>
</protein>
<feature type="compositionally biased region" description="Basic and acidic residues" evidence="1">
    <location>
        <begin position="445"/>
        <end position="469"/>
    </location>
</feature>
<evidence type="ECO:0000256" key="1">
    <source>
        <dbReference type="SAM" id="MobiDB-lite"/>
    </source>
</evidence>
<dbReference type="InterPro" id="IPR021109">
    <property type="entry name" value="Peptidase_aspartic_dom_sf"/>
</dbReference>
<dbReference type="AlphaFoldDB" id="A0A8X6NS15"/>
<dbReference type="OrthoDB" id="6432602at2759"/>
<evidence type="ECO:0000313" key="3">
    <source>
        <dbReference type="Proteomes" id="UP000887013"/>
    </source>
</evidence>
<organism evidence="2 3">
    <name type="scientific">Nephila pilipes</name>
    <name type="common">Giant wood spider</name>
    <name type="synonym">Nephila maculata</name>
    <dbReference type="NCBI Taxonomy" id="299642"/>
    <lineage>
        <taxon>Eukaryota</taxon>
        <taxon>Metazoa</taxon>
        <taxon>Ecdysozoa</taxon>
        <taxon>Arthropoda</taxon>
        <taxon>Chelicerata</taxon>
        <taxon>Arachnida</taxon>
        <taxon>Araneae</taxon>
        <taxon>Araneomorphae</taxon>
        <taxon>Entelegynae</taxon>
        <taxon>Araneoidea</taxon>
        <taxon>Nephilidae</taxon>
        <taxon>Nephila</taxon>
    </lineage>
</organism>
<evidence type="ECO:0000313" key="2">
    <source>
        <dbReference type="EMBL" id="GFT31618.1"/>
    </source>
</evidence>
<dbReference type="EMBL" id="BMAW01013046">
    <property type="protein sequence ID" value="GFT31618.1"/>
    <property type="molecule type" value="Genomic_DNA"/>
</dbReference>
<accession>A0A8X6NS15</accession>
<dbReference type="Gene3D" id="2.40.70.10">
    <property type="entry name" value="Acid Proteases"/>
    <property type="match status" value="1"/>
</dbReference>
<reference evidence="2" key="1">
    <citation type="submission" date="2020-08" db="EMBL/GenBank/DDBJ databases">
        <title>Multicomponent nature underlies the extraordinary mechanical properties of spider dragline silk.</title>
        <authorList>
            <person name="Kono N."/>
            <person name="Nakamura H."/>
            <person name="Mori M."/>
            <person name="Yoshida Y."/>
            <person name="Ohtoshi R."/>
            <person name="Malay A.D."/>
            <person name="Moran D.A.P."/>
            <person name="Tomita M."/>
            <person name="Numata K."/>
            <person name="Arakawa K."/>
        </authorList>
    </citation>
    <scope>NUCLEOTIDE SEQUENCE</scope>
</reference>
<proteinExistence type="predicted"/>
<dbReference type="SUPFAM" id="SSF50630">
    <property type="entry name" value="Acid proteases"/>
    <property type="match status" value="1"/>
</dbReference>
<sequence>MKVGLQKKSQLLENRNKIWVKSASSTAEHENTVSSRNQQFSWKPFPRINNRGYATKHQEDRPPVKCYGCGTSGFIRAKCPNSTAEPKTESSRFEFLEASSCFVTTASVSTVYLRINGIFGKACADTGSSHSIAGETLYTLLKDEGAKFRNGTMCISLADGQHSTEDVLITTVTLEIEGRKFDQEFIALPNAKRNRTLLGIDFLKKSGIMLDLRNQQWFFADMPQKQFAFGEHANDQYPVDNLDVNLCTLREEEGRCLNTTQKEKLVAVLKNPNLTSTGHEQASLTVIQIKLVCFSTLFCNMAPGIRSSSEEDITKLMHELNEQSGVGNHINLNEVAGFDLSSTEEDIELLYELNEQSDETSHINLNEAAGFDLSSIEIDTELLQEVGKQSDEESYIILSETDESDLLTTDDELTDVSYIEEETVPLPSFFFSRNETDRCDFLPIASKERARATEDEEKGGGGKERDERGCNGGKASMKVVLQWRKCELRRDPGELVSASISSWLQKRAAQRPGKTGLCEHLEMEAGKLK</sequence>
<feature type="region of interest" description="Disordered" evidence="1">
    <location>
        <begin position="445"/>
        <end position="471"/>
    </location>
</feature>
<comment type="caution">
    <text evidence="2">The sequence shown here is derived from an EMBL/GenBank/DDBJ whole genome shotgun (WGS) entry which is preliminary data.</text>
</comment>
<dbReference type="Proteomes" id="UP000887013">
    <property type="component" value="Unassembled WGS sequence"/>
</dbReference>